<proteinExistence type="predicted"/>
<keyword evidence="4" id="KW-1185">Reference proteome</keyword>
<name>A0A7J7CU34_TRIWF</name>
<feature type="domain" description="Capsular polysaccharide assembling protein CapF C-terminal" evidence="2">
    <location>
        <begin position="125"/>
        <end position="199"/>
    </location>
</feature>
<feature type="region of interest" description="Disordered" evidence="1">
    <location>
        <begin position="1"/>
        <end position="20"/>
    </location>
</feature>
<evidence type="ECO:0000256" key="1">
    <source>
        <dbReference type="SAM" id="MobiDB-lite"/>
    </source>
</evidence>
<dbReference type="InParanoid" id="A0A7J7CU34"/>
<dbReference type="AlphaFoldDB" id="A0A7J7CU34"/>
<dbReference type="EMBL" id="JAAARO010000013">
    <property type="protein sequence ID" value="KAF5737593.1"/>
    <property type="molecule type" value="Genomic_DNA"/>
</dbReference>
<dbReference type="OrthoDB" id="2017432at2759"/>
<organism evidence="3 4">
    <name type="scientific">Tripterygium wilfordii</name>
    <name type="common">Thunder God vine</name>
    <dbReference type="NCBI Taxonomy" id="458696"/>
    <lineage>
        <taxon>Eukaryota</taxon>
        <taxon>Viridiplantae</taxon>
        <taxon>Streptophyta</taxon>
        <taxon>Embryophyta</taxon>
        <taxon>Tracheophyta</taxon>
        <taxon>Spermatophyta</taxon>
        <taxon>Magnoliopsida</taxon>
        <taxon>eudicotyledons</taxon>
        <taxon>Gunneridae</taxon>
        <taxon>Pentapetalae</taxon>
        <taxon>rosids</taxon>
        <taxon>fabids</taxon>
        <taxon>Celastrales</taxon>
        <taxon>Celastraceae</taxon>
        <taxon>Tripterygium</taxon>
    </lineage>
</organism>
<dbReference type="Proteomes" id="UP000593562">
    <property type="component" value="Unassembled WGS sequence"/>
</dbReference>
<comment type="caution">
    <text evidence="3">The sequence shown here is derived from an EMBL/GenBank/DDBJ whole genome shotgun (WGS) entry which is preliminary data.</text>
</comment>
<evidence type="ECO:0000313" key="3">
    <source>
        <dbReference type="EMBL" id="KAF5737593.1"/>
    </source>
</evidence>
<dbReference type="PANTHER" id="PTHR37742:SF1">
    <property type="entry name" value="OS01G0810200 PROTEIN"/>
    <property type="match status" value="1"/>
</dbReference>
<evidence type="ECO:0000313" key="4">
    <source>
        <dbReference type="Proteomes" id="UP000593562"/>
    </source>
</evidence>
<sequence>MPNPRRNSYSGGQSTENPFHQNHSIISSLEQFLKRPQAIPLLLSIFVFLTWASLNLQRSSHNQLPNNAQQRKEEISSAEDDEKVNLVRFKSGFPSPIATDKRGWLLNPVSLALDSGIKGGAVSCASVHIGEMQPGAMRGNHRHHDCNETFVIWGAKTKFRLENNQIAGKGYAEAIIDAEEVAVVASPSGTAHALMNIDPVRTTYFIGCQDKLINYNGSSSTTNFNVWNDL</sequence>
<reference evidence="3 4" key="1">
    <citation type="journal article" date="2020" name="Nat. Commun.">
        <title>Genome of Tripterygium wilfordii and identification of cytochrome P450 involved in triptolide biosynthesis.</title>
        <authorList>
            <person name="Tu L."/>
            <person name="Su P."/>
            <person name="Zhang Z."/>
            <person name="Gao L."/>
            <person name="Wang J."/>
            <person name="Hu T."/>
            <person name="Zhou J."/>
            <person name="Zhang Y."/>
            <person name="Zhao Y."/>
            <person name="Liu Y."/>
            <person name="Song Y."/>
            <person name="Tong Y."/>
            <person name="Lu Y."/>
            <person name="Yang J."/>
            <person name="Xu C."/>
            <person name="Jia M."/>
            <person name="Peters R.J."/>
            <person name="Huang L."/>
            <person name="Gao W."/>
        </authorList>
    </citation>
    <scope>NUCLEOTIDE SEQUENCE [LARGE SCALE GENOMIC DNA]</scope>
    <source>
        <strain evidence="4">cv. XIE 37</strain>
        <tissue evidence="3">Leaf</tissue>
    </source>
</reference>
<gene>
    <name evidence="3" type="ORF">HS088_TW13G00478</name>
</gene>
<protein>
    <recommendedName>
        <fullName evidence="2">Capsular polysaccharide assembling protein CapF C-terminal domain-containing protein</fullName>
    </recommendedName>
</protein>
<dbReference type="GO" id="GO:0005802">
    <property type="term" value="C:trans-Golgi network"/>
    <property type="evidence" value="ECO:0007669"/>
    <property type="project" value="TreeGrafter"/>
</dbReference>
<accession>A0A7J7CU34</accession>
<dbReference type="InterPro" id="IPR014710">
    <property type="entry name" value="RmlC-like_jellyroll"/>
</dbReference>
<dbReference type="FunCoup" id="A0A7J7CU34">
    <property type="interactions" value="1102"/>
</dbReference>
<evidence type="ECO:0000259" key="2">
    <source>
        <dbReference type="Pfam" id="PF14667"/>
    </source>
</evidence>
<dbReference type="Pfam" id="PF14667">
    <property type="entry name" value="Polysacc_synt_C"/>
    <property type="match status" value="1"/>
</dbReference>
<dbReference type="InterPro" id="IPR029303">
    <property type="entry name" value="CapF_C"/>
</dbReference>
<dbReference type="SUPFAM" id="SSF51182">
    <property type="entry name" value="RmlC-like cupins"/>
    <property type="match status" value="1"/>
</dbReference>
<dbReference type="Gene3D" id="2.60.120.10">
    <property type="entry name" value="Jelly Rolls"/>
    <property type="match status" value="1"/>
</dbReference>
<dbReference type="InterPro" id="IPR011051">
    <property type="entry name" value="RmlC_Cupin_sf"/>
</dbReference>
<dbReference type="GO" id="GO:0005768">
    <property type="term" value="C:endosome"/>
    <property type="evidence" value="ECO:0007669"/>
    <property type="project" value="TreeGrafter"/>
</dbReference>
<dbReference type="PANTHER" id="PTHR37742">
    <property type="entry name" value="OS01G0810200 PROTEIN"/>
    <property type="match status" value="1"/>
</dbReference>